<gene>
    <name evidence="9" type="ORF">IAA67_04400</name>
</gene>
<keyword evidence="5 7" id="KW-1133">Transmembrane helix</keyword>
<keyword evidence="6 7" id="KW-0472">Membrane</keyword>
<dbReference type="EMBL" id="DVFN01000065">
    <property type="protein sequence ID" value="HIQ69556.1"/>
    <property type="molecule type" value="Genomic_DNA"/>
</dbReference>
<evidence type="ECO:0000256" key="6">
    <source>
        <dbReference type="ARBA" id="ARBA00023136"/>
    </source>
</evidence>
<dbReference type="Pfam" id="PF00528">
    <property type="entry name" value="BPD_transp_1"/>
    <property type="match status" value="1"/>
</dbReference>
<dbReference type="Proteomes" id="UP000886874">
    <property type="component" value="Unassembled WGS sequence"/>
</dbReference>
<dbReference type="InterPro" id="IPR050809">
    <property type="entry name" value="UgpAE/MalFG_permease"/>
</dbReference>
<protein>
    <submittedName>
        <fullName evidence="9">Sugar ABC transporter permease</fullName>
    </submittedName>
</protein>
<accession>A0A9D0Z6L8</accession>
<dbReference type="PROSITE" id="PS50928">
    <property type="entry name" value="ABC_TM1"/>
    <property type="match status" value="1"/>
</dbReference>
<dbReference type="CDD" id="cd06261">
    <property type="entry name" value="TM_PBP2"/>
    <property type="match status" value="1"/>
</dbReference>
<dbReference type="InterPro" id="IPR000515">
    <property type="entry name" value="MetI-like"/>
</dbReference>
<feature type="non-terminal residue" evidence="9">
    <location>
        <position position="1"/>
    </location>
</feature>
<comment type="caution">
    <text evidence="9">The sequence shown here is derived from an EMBL/GenBank/DDBJ whole genome shotgun (WGS) entry which is preliminary data.</text>
</comment>
<feature type="transmembrane region" description="Helical" evidence="7">
    <location>
        <begin position="56"/>
        <end position="74"/>
    </location>
</feature>
<dbReference type="PANTHER" id="PTHR43227">
    <property type="entry name" value="BLL4140 PROTEIN"/>
    <property type="match status" value="1"/>
</dbReference>
<evidence type="ECO:0000313" key="9">
    <source>
        <dbReference type="EMBL" id="HIQ69556.1"/>
    </source>
</evidence>
<feature type="domain" description="ABC transmembrane type-1" evidence="8">
    <location>
        <begin position="1"/>
        <end position="137"/>
    </location>
</feature>
<reference evidence="9" key="1">
    <citation type="submission" date="2020-10" db="EMBL/GenBank/DDBJ databases">
        <authorList>
            <person name="Gilroy R."/>
        </authorList>
    </citation>
    <scope>NUCLEOTIDE SEQUENCE</scope>
    <source>
        <strain evidence="9">ChiSjej2B20-13462</strain>
    </source>
</reference>
<dbReference type="SUPFAM" id="SSF161098">
    <property type="entry name" value="MetI-like"/>
    <property type="match status" value="1"/>
</dbReference>
<dbReference type="GO" id="GO:0005886">
    <property type="term" value="C:plasma membrane"/>
    <property type="evidence" value="ECO:0007669"/>
    <property type="project" value="UniProtKB-SubCell"/>
</dbReference>
<feature type="transmembrane region" description="Helical" evidence="7">
    <location>
        <begin position="116"/>
        <end position="136"/>
    </location>
</feature>
<evidence type="ECO:0000256" key="5">
    <source>
        <dbReference type="ARBA" id="ARBA00022989"/>
    </source>
</evidence>
<dbReference type="InterPro" id="IPR035906">
    <property type="entry name" value="MetI-like_sf"/>
</dbReference>
<evidence type="ECO:0000256" key="7">
    <source>
        <dbReference type="RuleBase" id="RU363032"/>
    </source>
</evidence>
<organism evidence="9 10">
    <name type="scientific">Candidatus Avoscillospira stercorigallinarum</name>
    <dbReference type="NCBI Taxonomy" id="2840708"/>
    <lineage>
        <taxon>Bacteria</taxon>
        <taxon>Bacillati</taxon>
        <taxon>Bacillota</taxon>
        <taxon>Clostridia</taxon>
        <taxon>Eubacteriales</taxon>
        <taxon>Oscillospiraceae</taxon>
        <taxon>Oscillospiraceae incertae sedis</taxon>
        <taxon>Candidatus Avoscillospira</taxon>
    </lineage>
</organism>
<evidence type="ECO:0000256" key="3">
    <source>
        <dbReference type="ARBA" id="ARBA00022475"/>
    </source>
</evidence>
<evidence type="ECO:0000313" key="10">
    <source>
        <dbReference type="Proteomes" id="UP000886874"/>
    </source>
</evidence>
<proteinExistence type="inferred from homology"/>
<dbReference type="AlphaFoldDB" id="A0A9D0Z6L8"/>
<evidence type="ECO:0000256" key="2">
    <source>
        <dbReference type="ARBA" id="ARBA00022448"/>
    </source>
</evidence>
<comment type="similarity">
    <text evidence="7">Belongs to the binding-protein-dependent transport system permease family.</text>
</comment>
<evidence type="ECO:0000256" key="1">
    <source>
        <dbReference type="ARBA" id="ARBA00004651"/>
    </source>
</evidence>
<keyword evidence="2 7" id="KW-0813">Transport</keyword>
<comment type="subcellular location">
    <subcellularLocation>
        <location evidence="1 7">Cell membrane</location>
        <topology evidence="1 7">Multi-pass membrane protein</topology>
    </subcellularLocation>
</comment>
<dbReference type="PANTHER" id="PTHR43227:SF11">
    <property type="entry name" value="BLL4140 PROTEIN"/>
    <property type="match status" value="1"/>
</dbReference>
<keyword evidence="4 7" id="KW-0812">Transmembrane</keyword>
<reference evidence="9" key="2">
    <citation type="journal article" date="2021" name="PeerJ">
        <title>Extensive microbial diversity within the chicken gut microbiome revealed by metagenomics and culture.</title>
        <authorList>
            <person name="Gilroy R."/>
            <person name="Ravi A."/>
            <person name="Getino M."/>
            <person name="Pursley I."/>
            <person name="Horton D.L."/>
            <person name="Alikhan N.F."/>
            <person name="Baker D."/>
            <person name="Gharbi K."/>
            <person name="Hall N."/>
            <person name="Watson M."/>
            <person name="Adriaenssens E.M."/>
            <person name="Foster-Nyarko E."/>
            <person name="Jarju S."/>
            <person name="Secka A."/>
            <person name="Antonio M."/>
            <person name="Oren A."/>
            <person name="Chaudhuri R.R."/>
            <person name="La Ragione R."/>
            <person name="Hildebrand F."/>
            <person name="Pallen M.J."/>
        </authorList>
    </citation>
    <scope>NUCLEOTIDE SEQUENCE</scope>
    <source>
        <strain evidence="9">ChiSjej2B20-13462</strain>
    </source>
</reference>
<evidence type="ECO:0000256" key="4">
    <source>
        <dbReference type="ARBA" id="ARBA00022692"/>
    </source>
</evidence>
<dbReference type="GO" id="GO:0055085">
    <property type="term" value="P:transmembrane transport"/>
    <property type="evidence" value="ECO:0007669"/>
    <property type="project" value="InterPro"/>
</dbReference>
<dbReference type="Gene3D" id="1.10.3720.10">
    <property type="entry name" value="MetI-like"/>
    <property type="match status" value="1"/>
</dbReference>
<name>A0A9D0Z6L8_9FIRM</name>
<keyword evidence="3" id="KW-1003">Cell membrane</keyword>
<evidence type="ECO:0000259" key="8">
    <source>
        <dbReference type="PROSITE" id="PS50928"/>
    </source>
</evidence>
<sequence length="150" mass="16717">VYFMTSLKYFRALLIGSEVWKTIGYGTIVYLAAITSVDVEQYEAAQLDGANKLQQILHVTLPAISEIIAIMLILQMGKILGDNFEQIYTMYSEAVYEIVDVFDTYIYRTGIVGSNFSYTSAITLFKSVVSLILILLTNKAAKKLGSEGLF</sequence>